<name>A0A8S1DB00_9INSE</name>
<feature type="compositionally biased region" description="Low complexity" evidence="1">
    <location>
        <begin position="82"/>
        <end position="91"/>
    </location>
</feature>
<reference evidence="2 3" key="1">
    <citation type="submission" date="2020-04" db="EMBL/GenBank/DDBJ databases">
        <authorList>
            <person name="Alioto T."/>
            <person name="Alioto T."/>
            <person name="Gomez Garrido J."/>
        </authorList>
    </citation>
    <scope>NUCLEOTIDE SEQUENCE [LARGE SCALE GENOMIC DNA]</scope>
</reference>
<accession>A0A8S1DB00</accession>
<comment type="caution">
    <text evidence="2">The sequence shown here is derived from an EMBL/GenBank/DDBJ whole genome shotgun (WGS) entry which is preliminary data.</text>
</comment>
<dbReference type="AlphaFoldDB" id="A0A8S1DB00"/>
<gene>
    <name evidence="2" type="ORF">CLODIP_2_CD02905</name>
</gene>
<sequence length="182" mass="19823">MPNTRAKTTARGAVTSHFFEPIAGYLEADGTYICTAFNPRCFVVQKVRSVSTNHLASFFPRVATLRRRHVYPSERRTRRTHGAGSNASAAGHTIGSQGAGPGREVSRFQGRVATLAIVPPTPCPCLRGWPWASRGVAWPPGGPRPLGRRPVARLQPRPLSRSLSLSRHVWINTQSAVCHPVA</sequence>
<dbReference type="Proteomes" id="UP000494165">
    <property type="component" value="Unassembled WGS sequence"/>
</dbReference>
<keyword evidence="3" id="KW-1185">Reference proteome</keyword>
<organism evidence="2 3">
    <name type="scientific">Cloeon dipterum</name>
    <dbReference type="NCBI Taxonomy" id="197152"/>
    <lineage>
        <taxon>Eukaryota</taxon>
        <taxon>Metazoa</taxon>
        <taxon>Ecdysozoa</taxon>
        <taxon>Arthropoda</taxon>
        <taxon>Hexapoda</taxon>
        <taxon>Insecta</taxon>
        <taxon>Pterygota</taxon>
        <taxon>Palaeoptera</taxon>
        <taxon>Ephemeroptera</taxon>
        <taxon>Pisciforma</taxon>
        <taxon>Baetidae</taxon>
        <taxon>Cloeon</taxon>
    </lineage>
</organism>
<feature type="region of interest" description="Disordered" evidence="1">
    <location>
        <begin position="72"/>
        <end position="104"/>
    </location>
</feature>
<protein>
    <submittedName>
        <fullName evidence="2">Uncharacterized protein</fullName>
    </submittedName>
</protein>
<proteinExistence type="predicted"/>
<dbReference type="OrthoDB" id="6777331at2759"/>
<evidence type="ECO:0000313" key="2">
    <source>
        <dbReference type="EMBL" id="CAB3375020.1"/>
    </source>
</evidence>
<evidence type="ECO:0000256" key="1">
    <source>
        <dbReference type="SAM" id="MobiDB-lite"/>
    </source>
</evidence>
<evidence type="ECO:0000313" key="3">
    <source>
        <dbReference type="Proteomes" id="UP000494165"/>
    </source>
</evidence>
<feature type="compositionally biased region" description="Basic residues" evidence="1">
    <location>
        <begin position="72"/>
        <end position="81"/>
    </location>
</feature>
<dbReference type="EMBL" id="CADEPI010000106">
    <property type="protein sequence ID" value="CAB3375020.1"/>
    <property type="molecule type" value="Genomic_DNA"/>
</dbReference>